<dbReference type="PANTHER" id="PTHR43005:SF2">
    <property type="entry name" value="INTEGRAL MEMBRANE SUGAR TRANSPORT PROTEIN"/>
    <property type="match status" value="1"/>
</dbReference>
<dbReference type="Gene3D" id="1.10.3720.10">
    <property type="entry name" value="MetI-like"/>
    <property type="match status" value="1"/>
</dbReference>
<dbReference type="GO" id="GO:0055085">
    <property type="term" value="P:transmembrane transport"/>
    <property type="evidence" value="ECO:0007669"/>
    <property type="project" value="InterPro"/>
</dbReference>
<dbReference type="Proteomes" id="UP001431572">
    <property type="component" value="Plasmid unnamed1"/>
</dbReference>
<keyword evidence="3" id="KW-1003">Cell membrane</keyword>
<dbReference type="GO" id="GO:0005886">
    <property type="term" value="C:plasma membrane"/>
    <property type="evidence" value="ECO:0007669"/>
    <property type="project" value="UniProtKB-SubCell"/>
</dbReference>
<dbReference type="Pfam" id="PF00528">
    <property type="entry name" value="BPD_transp_1"/>
    <property type="match status" value="1"/>
</dbReference>
<dbReference type="InterPro" id="IPR000515">
    <property type="entry name" value="MetI-like"/>
</dbReference>
<dbReference type="PANTHER" id="PTHR43005">
    <property type="entry name" value="BLR7065 PROTEIN"/>
    <property type="match status" value="1"/>
</dbReference>
<evidence type="ECO:0000256" key="6">
    <source>
        <dbReference type="ARBA" id="ARBA00023136"/>
    </source>
</evidence>
<dbReference type="SUPFAM" id="SSF161098">
    <property type="entry name" value="MetI-like"/>
    <property type="match status" value="1"/>
</dbReference>
<evidence type="ECO:0000256" key="5">
    <source>
        <dbReference type="ARBA" id="ARBA00022989"/>
    </source>
</evidence>
<evidence type="ECO:0000256" key="7">
    <source>
        <dbReference type="RuleBase" id="RU363032"/>
    </source>
</evidence>
<evidence type="ECO:0000256" key="1">
    <source>
        <dbReference type="ARBA" id="ARBA00004651"/>
    </source>
</evidence>
<reference evidence="10" key="2">
    <citation type="journal article" date="2024" name="Nature">
        <title>Anoxygenic phototroph of the Chloroflexota uses a type I reaction centre.</title>
        <authorList>
            <person name="Tsuji J.M."/>
            <person name="Shaw N.A."/>
            <person name="Nagashima S."/>
            <person name="Venkiteswaran J.J."/>
            <person name="Schiff S.L."/>
            <person name="Watanabe T."/>
            <person name="Fukui M."/>
            <person name="Hanada S."/>
            <person name="Tank M."/>
            <person name="Neufeld J.D."/>
        </authorList>
    </citation>
    <scope>NUCLEOTIDE SEQUENCE</scope>
    <source>
        <strain evidence="10">L227-S17</strain>
        <plasmid evidence="10 12">unnamed1</plasmid>
    </source>
</reference>
<dbReference type="CDD" id="cd06261">
    <property type="entry name" value="TM_PBP2"/>
    <property type="match status" value="1"/>
</dbReference>
<proteinExistence type="inferred from homology"/>
<evidence type="ECO:0000313" key="10">
    <source>
        <dbReference type="EMBL" id="WJW70163.1"/>
    </source>
</evidence>
<dbReference type="RefSeq" id="WP_341472042.1">
    <property type="nucleotide sequence ID" value="NZ_CP128401.1"/>
</dbReference>
<dbReference type="EMBL" id="CP128401">
    <property type="protein sequence ID" value="WJW70163.1"/>
    <property type="molecule type" value="Genomic_DNA"/>
</dbReference>
<feature type="transmembrane region" description="Helical" evidence="7">
    <location>
        <begin position="129"/>
        <end position="149"/>
    </location>
</feature>
<evidence type="ECO:0000256" key="2">
    <source>
        <dbReference type="ARBA" id="ARBA00022448"/>
    </source>
</evidence>
<dbReference type="InterPro" id="IPR035906">
    <property type="entry name" value="MetI-like_sf"/>
</dbReference>
<dbReference type="Proteomes" id="UP000521676">
    <property type="component" value="Unassembled WGS sequence"/>
</dbReference>
<accession>A0A8T7M452</accession>
<name>A0A8T7M452_9CHLR</name>
<keyword evidence="4 7" id="KW-0812">Transmembrane</keyword>
<feature type="transmembrane region" description="Helical" evidence="7">
    <location>
        <begin position="283"/>
        <end position="307"/>
    </location>
</feature>
<evidence type="ECO:0000313" key="9">
    <source>
        <dbReference type="EMBL" id="NWJ46851.1"/>
    </source>
</evidence>
<dbReference type="PROSITE" id="PS50928">
    <property type="entry name" value="ABC_TM1"/>
    <property type="match status" value="1"/>
</dbReference>
<protein>
    <submittedName>
        <fullName evidence="9">Sugar ABC transporter permease</fullName>
    </submittedName>
</protein>
<dbReference type="AlphaFoldDB" id="A0A8T7M452"/>
<evidence type="ECO:0000256" key="3">
    <source>
        <dbReference type="ARBA" id="ARBA00022475"/>
    </source>
</evidence>
<keyword evidence="10" id="KW-0614">Plasmid</keyword>
<feature type="transmembrane region" description="Helical" evidence="7">
    <location>
        <begin position="27"/>
        <end position="48"/>
    </location>
</feature>
<evidence type="ECO:0000256" key="4">
    <source>
        <dbReference type="ARBA" id="ARBA00022692"/>
    </source>
</evidence>
<dbReference type="EMBL" id="JACATZ010000001">
    <property type="protein sequence ID" value="NWJ46851.1"/>
    <property type="molecule type" value="Genomic_DNA"/>
</dbReference>
<keyword evidence="12" id="KW-1185">Reference proteome</keyword>
<keyword evidence="5 7" id="KW-1133">Transmembrane helix</keyword>
<keyword evidence="2 7" id="KW-0813">Transport</keyword>
<organism evidence="9 11">
    <name type="scientific">Candidatus Chlorohelix allophototropha</name>
    <dbReference type="NCBI Taxonomy" id="3003348"/>
    <lineage>
        <taxon>Bacteria</taxon>
        <taxon>Bacillati</taxon>
        <taxon>Chloroflexota</taxon>
        <taxon>Chloroflexia</taxon>
        <taxon>Candidatus Chloroheliales</taxon>
        <taxon>Candidatus Chloroheliaceae</taxon>
        <taxon>Candidatus Chlorohelix</taxon>
    </lineage>
</organism>
<evidence type="ECO:0000313" key="11">
    <source>
        <dbReference type="Proteomes" id="UP000521676"/>
    </source>
</evidence>
<evidence type="ECO:0000313" key="12">
    <source>
        <dbReference type="Proteomes" id="UP001431572"/>
    </source>
</evidence>
<feature type="domain" description="ABC transmembrane type-1" evidence="8">
    <location>
        <begin position="92"/>
        <end position="304"/>
    </location>
</feature>
<gene>
    <name evidence="9" type="ORF">HXX08_13370</name>
    <name evidence="10" type="ORF">OZ401_004671</name>
</gene>
<keyword evidence="6 7" id="KW-0472">Membrane</keyword>
<feature type="transmembrane region" description="Helical" evidence="7">
    <location>
        <begin position="91"/>
        <end position="117"/>
    </location>
</feature>
<comment type="similarity">
    <text evidence="7">Belongs to the binding-protein-dependent transport system permease family.</text>
</comment>
<evidence type="ECO:0000259" key="8">
    <source>
        <dbReference type="PROSITE" id="PS50928"/>
    </source>
</evidence>
<reference evidence="9 11" key="1">
    <citation type="submission" date="2020-06" db="EMBL/GenBank/DDBJ databases">
        <title>Anoxygenic phototrophic Chloroflexota member uses a Type I reaction center.</title>
        <authorList>
            <person name="Tsuji J.M."/>
            <person name="Shaw N.A."/>
            <person name="Nagashima S."/>
            <person name="Venkiteswaran J."/>
            <person name="Schiff S.L."/>
            <person name="Hanada S."/>
            <person name="Tank M."/>
            <person name="Neufeld J.D."/>
        </authorList>
    </citation>
    <scope>NUCLEOTIDE SEQUENCE [LARGE SCALE GENOMIC DNA]</scope>
    <source>
        <strain evidence="9">L227-S17</strain>
    </source>
</reference>
<sequence>MAVTGKQIKTDYIINSRPWWKFSQRQSMAYLMVLPSILVIVLVVFLPISQTIWLSLNDYDKRIQQQPDFIGLQNYIDSFTKESLRTRLLDAFGFTTGFALISVGLEFVFGMGVALVLNQQFRGRALVRAVVLIPWSLTTVVVARMWGLIYNSEYGVLNSILKSLGLIDKDILWTANKGITFWAVTFADVWKSTPFVALILLSGLQLISGDLYEAARVDGATWLQSFWHITLPGLRPTILVALLFRTIDASRIFDMVFVLTEGGFGTESLNYYTYQELFRKQNFGFGSSLAVITFCYIMIIAIIYIKVLGNREDQQR</sequence>
<comment type="subcellular location">
    <subcellularLocation>
        <location evidence="1 7">Cell membrane</location>
        <topology evidence="1 7">Multi-pass membrane protein</topology>
    </subcellularLocation>
</comment>
<geneLocation type="plasmid" evidence="10 12">
    <name>unnamed1</name>
</geneLocation>